<accession>A0A2C9D2V5</accession>
<proteinExistence type="predicted"/>
<dbReference type="EMBL" id="LT960614">
    <property type="protein sequence ID" value="SON54594.1"/>
    <property type="molecule type" value="Genomic_DNA"/>
</dbReference>
<dbReference type="Pfam" id="PF00487">
    <property type="entry name" value="FA_desaturase"/>
    <property type="match status" value="1"/>
</dbReference>
<protein>
    <submittedName>
        <fullName evidence="3">Fatty acid desaturase</fullName>
    </submittedName>
</protein>
<name>A0A2C9D2V5_9HYPH</name>
<dbReference type="Proteomes" id="UP000223606">
    <property type="component" value="Chromosome 1"/>
</dbReference>
<dbReference type="OrthoDB" id="9792534at2"/>
<evidence type="ECO:0000313" key="3">
    <source>
        <dbReference type="EMBL" id="SON54594.1"/>
    </source>
</evidence>
<dbReference type="GO" id="GO:0006629">
    <property type="term" value="P:lipid metabolic process"/>
    <property type="evidence" value="ECO:0007669"/>
    <property type="project" value="InterPro"/>
</dbReference>
<organism evidence="3 4">
    <name type="scientific">Hartmannibacter diazotrophicus</name>
    <dbReference type="NCBI Taxonomy" id="1482074"/>
    <lineage>
        <taxon>Bacteria</taxon>
        <taxon>Pseudomonadati</taxon>
        <taxon>Pseudomonadota</taxon>
        <taxon>Alphaproteobacteria</taxon>
        <taxon>Hyphomicrobiales</taxon>
        <taxon>Pleomorphomonadaceae</taxon>
        <taxon>Hartmannibacter</taxon>
    </lineage>
</organism>
<keyword evidence="1" id="KW-0812">Transmembrane</keyword>
<dbReference type="RefSeq" id="WP_099555045.1">
    <property type="nucleotide sequence ID" value="NZ_LT960614.1"/>
</dbReference>
<feature type="domain" description="Fatty acid desaturase" evidence="2">
    <location>
        <begin position="58"/>
        <end position="296"/>
    </location>
</feature>
<keyword evidence="4" id="KW-1185">Reference proteome</keyword>
<dbReference type="InterPro" id="IPR005804">
    <property type="entry name" value="FA_desaturase_dom"/>
</dbReference>
<keyword evidence="1" id="KW-0472">Membrane</keyword>
<dbReference type="KEGG" id="hdi:HDIA_1053"/>
<dbReference type="AlphaFoldDB" id="A0A2C9D2V5"/>
<sequence length="328" mass="37172">MTSETQAASDPRPILDDLRSIRLPEDVLERSTLWIALYALKPFLFLALAVAAGQFDALWLSVPLACLALLAAQRHFQTLVHDASHYFYSKSAARNDRLANWLAAGWIGMDVAAYRKVHLKHHAHNGSKDDPEHVSLATVRQEGGLAWMILRYALGMESLRLVAKYFLKADAGKARSAIETQAKSATFKRFFALTHIFGCQLALLALLLAADCWWEYPLWLYLAVSWNPLLSRLRFLAEHPGEDDATVTTLATALENSYFAPQSFNFHCEHHGWPMIPPYRLSRMHRYLRDEARFYDQRGELISGSYIGKLIELAQEPGAYQPTVRQEA</sequence>
<gene>
    <name evidence="3" type="ORF">HDIA_1053</name>
</gene>
<reference evidence="4" key="1">
    <citation type="submission" date="2017-09" db="EMBL/GenBank/DDBJ databases">
        <title>Genome sequence of Nannocystis excedens DSM 71.</title>
        <authorList>
            <person name="Blom J."/>
        </authorList>
    </citation>
    <scope>NUCLEOTIDE SEQUENCE [LARGE SCALE GENOMIC DNA]</scope>
    <source>
        <strain evidence="4">type strain: E19</strain>
    </source>
</reference>
<evidence type="ECO:0000313" key="4">
    <source>
        <dbReference type="Proteomes" id="UP000223606"/>
    </source>
</evidence>
<feature type="transmembrane region" description="Helical" evidence="1">
    <location>
        <begin position="43"/>
        <end position="70"/>
    </location>
</feature>
<evidence type="ECO:0000259" key="2">
    <source>
        <dbReference type="Pfam" id="PF00487"/>
    </source>
</evidence>
<evidence type="ECO:0000256" key="1">
    <source>
        <dbReference type="SAM" id="Phobius"/>
    </source>
</evidence>
<keyword evidence="1" id="KW-1133">Transmembrane helix</keyword>